<gene>
    <name evidence="6" type="ORF">EZS26_000842</name>
</gene>
<name>A0A5M8P389_9BACT</name>
<dbReference type="Gene3D" id="1.50.10.10">
    <property type="match status" value="1"/>
</dbReference>
<evidence type="ECO:0000256" key="1">
    <source>
        <dbReference type="ARBA" id="ARBA00010833"/>
    </source>
</evidence>
<evidence type="ECO:0000256" key="4">
    <source>
        <dbReference type="SAM" id="SignalP"/>
    </source>
</evidence>
<comment type="caution">
    <text evidence="6">The sequence shown here is derived from an EMBL/GenBank/DDBJ whole genome shotgun (WGS) entry which is preliminary data.</text>
</comment>
<dbReference type="InterPro" id="IPR012341">
    <property type="entry name" value="6hp_glycosidase-like_sf"/>
</dbReference>
<evidence type="ECO:0000256" key="3">
    <source>
        <dbReference type="ARBA" id="ARBA00023295"/>
    </source>
</evidence>
<keyword evidence="4" id="KW-0732">Signal</keyword>
<dbReference type="SUPFAM" id="SSF48208">
    <property type="entry name" value="Six-hairpin glycosidases"/>
    <property type="match status" value="1"/>
</dbReference>
<protein>
    <submittedName>
        <fullName evidence="6">Glucosidase YgjK</fullName>
        <ecNumber evidence="6">3.2.1.-</ecNumber>
    </submittedName>
</protein>
<dbReference type="Proteomes" id="UP000324575">
    <property type="component" value="Unassembled WGS sequence"/>
</dbReference>
<accession>A0A5M8P389</accession>
<dbReference type="PANTHER" id="PTHR10412">
    <property type="entry name" value="MANNOSYL-OLIGOSACCHARIDE GLUCOSIDASE"/>
    <property type="match status" value="1"/>
</dbReference>
<sequence>MTHNFKKILIGLSILLLMTEMQAQTYYYDVHVPNSTVEKNSFIHQTPDVTPVPDYASARQMLPQPIWANHPDAINLYHYAWEIAFSNLRVPTKRNGFVSPFIDTAFNGCLFMWDSSFILMFGRYGSRAFDFQATLDNFYGKQHSDGFICREIRESDGSDTFERFDASSTGPNVMPWAEWEYFLNLNDTARLQQVFHPLLAYYQWFKTYRSWPDGSYFSSGWGCGMDNQPRIPQGFHELWSSANMSWIDITLQEIFAGKILIKMAEHLGKDSEVKDIREEIDYLTQYVNEKMWNNQTAFYFDRFRDGSLSDVKSIAAYWALLAQTADKNQSERFIQHLENPNEFARTVRVPALSADNPGYKADGGYWNGGVWAPSSYMVLRGLTNYEKDSLAHAIASNLLENAIEVYKQTGTLWEHYAPEMHKGMGKQKFVGWTGLIPITMLFEYVFGIRPNVPANELVWDVRLLDEHGIKNYPFGKDGIVNLLCAKRKNPTDEPRIKVSSTVDLRIKLIWEGGSKQIGISKRIN</sequence>
<evidence type="ECO:0000313" key="7">
    <source>
        <dbReference type="Proteomes" id="UP000324575"/>
    </source>
</evidence>
<dbReference type="EMBL" id="SNRX01000004">
    <property type="protein sequence ID" value="KAA6302947.1"/>
    <property type="molecule type" value="Genomic_DNA"/>
</dbReference>
<dbReference type="PANTHER" id="PTHR10412:SF11">
    <property type="entry name" value="MANNOSYL-OLIGOSACCHARIDE GLUCOSIDASE"/>
    <property type="match status" value="1"/>
</dbReference>
<feature type="chain" id="PRO_5024416686" evidence="4">
    <location>
        <begin position="24"/>
        <end position="524"/>
    </location>
</feature>
<organism evidence="6 7">
    <name type="scientific">Candidatus Ordinivivax streblomastigis</name>
    <dbReference type="NCBI Taxonomy" id="2540710"/>
    <lineage>
        <taxon>Bacteria</taxon>
        <taxon>Pseudomonadati</taxon>
        <taxon>Bacteroidota</taxon>
        <taxon>Bacteroidia</taxon>
        <taxon>Bacteroidales</taxon>
        <taxon>Candidatus Ordinivivax</taxon>
    </lineage>
</organism>
<keyword evidence="3 6" id="KW-0326">Glycosidase</keyword>
<evidence type="ECO:0000259" key="5">
    <source>
        <dbReference type="Pfam" id="PF22422"/>
    </source>
</evidence>
<dbReference type="GO" id="GO:0009311">
    <property type="term" value="P:oligosaccharide metabolic process"/>
    <property type="evidence" value="ECO:0007669"/>
    <property type="project" value="InterPro"/>
</dbReference>
<evidence type="ECO:0000256" key="2">
    <source>
        <dbReference type="ARBA" id="ARBA00022801"/>
    </source>
</evidence>
<dbReference type="InterPro" id="IPR008928">
    <property type="entry name" value="6-hairpin_glycosidase_sf"/>
</dbReference>
<dbReference type="GO" id="GO:0004573">
    <property type="term" value="F:Glc3Man9GlcNAc2 oligosaccharide glucosidase activity"/>
    <property type="evidence" value="ECO:0007669"/>
    <property type="project" value="InterPro"/>
</dbReference>
<dbReference type="AlphaFoldDB" id="A0A5M8P389"/>
<dbReference type="InterPro" id="IPR004888">
    <property type="entry name" value="Glycoside_hydrolase_63"/>
</dbReference>
<keyword evidence="2 6" id="KW-0378">Hydrolase</keyword>
<dbReference type="InterPro" id="IPR054491">
    <property type="entry name" value="MGH1-like_GH"/>
</dbReference>
<evidence type="ECO:0000313" key="6">
    <source>
        <dbReference type="EMBL" id="KAA6302947.1"/>
    </source>
</evidence>
<dbReference type="EC" id="3.2.1.-" evidence="6"/>
<dbReference type="Pfam" id="PF22422">
    <property type="entry name" value="MGH1-like_GH"/>
    <property type="match status" value="1"/>
</dbReference>
<dbReference type="GO" id="GO:0006487">
    <property type="term" value="P:protein N-linked glycosylation"/>
    <property type="evidence" value="ECO:0007669"/>
    <property type="project" value="TreeGrafter"/>
</dbReference>
<comment type="similarity">
    <text evidence="1">Belongs to the glycosyl hydrolase 63 family.</text>
</comment>
<reference evidence="6 7" key="1">
    <citation type="submission" date="2019-03" db="EMBL/GenBank/DDBJ databases">
        <title>Single cell metagenomics reveals metabolic interactions within the superorganism composed of flagellate Streblomastix strix and complex community of Bacteroidetes bacteria on its surface.</title>
        <authorList>
            <person name="Treitli S.C."/>
            <person name="Kolisko M."/>
            <person name="Husnik F."/>
            <person name="Keeling P."/>
            <person name="Hampl V."/>
        </authorList>
    </citation>
    <scope>NUCLEOTIDE SEQUENCE [LARGE SCALE GENOMIC DNA]</scope>
    <source>
        <strain evidence="6">St1</strain>
    </source>
</reference>
<feature type="domain" description="Mannosylglycerate hydrolase MGH1-like glycoside hydrolase" evidence="5">
    <location>
        <begin position="112"/>
        <end position="429"/>
    </location>
</feature>
<proteinExistence type="inferred from homology"/>
<feature type="signal peptide" evidence="4">
    <location>
        <begin position="1"/>
        <end position="23"/>
    </location>
</feature>